<dbReference type="EMBL" id="KB007966">
    <property type="protein sequence ID" value="ELR18014.1"/>
    <property type="molecule type" value="Genomic_DNA"/>
</dbReference>
<dbReference type="RefSeq" id="XP_004340031.1">
    <property type="nucleotide sequence ID" value="XM_004339983.1"/>
</dbReference>
<dbReference type="Pfam" id="PF07738">
    <property type="entry name" value="Sad1_UNC"/>
    <property type="match status" value="1"/>
</dbReference>
<comment type="subcellular location">
    <subcellularLocation>
        <location evidence="1">Membrane</location>
    </subcellularLocation>
</comment>
<gene>
    <name evidence="8" type="ORF">ACA1_210110</name>
</gene>
<dbReference type="OrthoDB" id="342281at2759"/>
<dbReference type="VEuPathDB" id="AmoebaDB:ACA1_210110"/>
<dbReference type="Proteomes" id="UP000011083">
    <property type="component" value="Unassembled WGS sequence"/>
</dbReference>
<name>L8GXN1_ACACF</name>
<dbReference type="AlphaFoldDB" id="L8GXN1"/>
<proteinExistence type="predicted"/>
<keyword evidence="5" id="KW-0175">Coiled coil</keyword>
<feature type="transmembrane region" description="Helical" evidence="6">
    <location>
        <begin position="131"/>
        <end position="149"/>
    </location>
</feature>
<dbReference type="KEGG" id="acan:ACA1_210110"/>
<reference evidence="8 9" key="1">
    <citation type="journal article" date="2013" name="Genome Biol.">
        <title>Genome of Acanthamoeba castellanii highlights extensive lateral gene transfer and early evolution of tyrosine kinase signaling.</title>
        <authorList>
            <person name="Clarke M."/>
            <person name="Lohan A.J."/>
            <person name="Liu B."/>
            <person name="Lagkouvardos I."/>
            <person name="Roy S."/>
            <person name="Zafar N."/>
            <person name="Bertelli C."/>
            <person name="Schilde C."/>
            <person name="Kianianmomeni A."/>
            <person name="Burglin T.R."/>
            <person name="Frech C."/>
            <person name="Turcotte B."/>
            <person name="Kopec K.O."/>
            <person name="Synnott J.M."/>
            <person name="Choo C."/>
            <person name="Paponov I."/>
            <person name="Finkler A."/>
            <person name="Soon Heng Tan C."/>
            <person name="Hutchins A.P."/>
            <person name="Weinmeier T."/>
            <person name="Rattei T."/>
            <person name="Chu J.S."/>
            <person name="Gimenez G."/>
            <person name="Irimia M."/>
            <person name="Rigden D.J."/>
            <person name="Fitzpatrick D.A."/>
            <person name="Lorenzo-Morales J."/>
            <person name="Bateman A."/>
            <person name="Chiu C.H."/>
            <person name="Tang P."/>
            <person name="Hegemann P."/>
            <person name="Fromm H."/>
            <person name="Raoult D."/>
            <person name="Greub G."/>
            <person name="Miranda-Saavedra D."/>
            <person name="Chen N."/>
            <person name="Nash P."/>
            <person name="Ginger M.L."/>
            <person name="Horn M."/>
            <person name="Schaap P."/>
            <person name="Caler L."/>
            <person name="Loftus B."/>
        </authorList>
    </citation>
    <scope>NUCLEOTIDE SEQUENCE [LARGE SCALE GENOMIC DNA]</scope>
    <source>
        <strain evidence="8 9">Neff</strain>
    </source>
</reference>
<dbReference type="GO" id="GO:0034993">
    <property type="term" value="C:meiotic nuclear membrane microtubule tethering complex"/>
    <property type="evidence" value="ECO:0007669"/>
    <property type="project" value="TreeGrafter"/>
</dbReference>
<feature type="transmembrane region" description="Helical" evidence="6">
    <location>
        <begin position="105"/>
        <end position="124"/>
    </location>
</feature>
<evidence type="ECO:0000313" key="9">
    <source>
        <dbReference type="Proteomes" id="UP000011083"/>
    </source>
</evidence>
<dbReference type="PROSITE" id="PS51469">
    <property type="entry name" value="SUN"/>
    <property type="match status" value="1"/>
</dbReference>
<evidence type="ECO:0000259" key="7">
    <source>
        <dbReference type="PROSITE" id="PS51469"/>
    </source>
</evidence>
<evidence type="ECO:0000256" key="6">
    <source>
        <dbReference type="SAM" id="Phobius"/>
    </source>
</evidence>
<sequence length="600" mass="66727">MPRVYYYRLRQQPASALVDAADSGLHYRGQQGKNGECEEGAGVYGHATEEIPNQNQVFSLENEESDDFLEEELPHKKYVEEKERTQLGEELSQTTSSVGEWLQQAWTLLLTIAYLLIATGTFVRKLWTTKTYRYGLLVALLVALFLYFYQPTPTVVEVPVAKPGVVVMPGGTTTVVYDDRLPLNVEVFVKRLVEQQLAKKQDDTLSRVMQKLAADKEELKRRSKEELLHYLDDKLGKMDAMIRAHLDTPATINDSVSKELKELEAKVGSELQHLNEKLSKMDVTVRSRLNAPATTATAAAPIAAVVDGSVSQELKELEARVESELLRLTREMKSGNDGSAEAKRSLQAQLDALQRRVSELTESVDSKIEAARLSQEQASVALSDEQLREVVRLVNANQRAVGAQSLGEDQVRELIQKELEVFAADRLNMSDWALGAAGARILHAYTSDRYGSSLLGHLLGQVGEPPSALLTPSLVMGHCWAFPGEQGNATIQLPRRIKPTAFSLDHVSRGVARDFRSAPQHFKVWGYTDKAAVADESKSVLLGEYRYDIYGTQVQTFAVQPDAQLDAEQSFSVIKLAVSSNYGHEDFTCVYRFRVHGDAV</sequence>
<accession>L8GXN1</accession>
<evidence type="ECO:0000256" key="2">
    <source>
        <dbReference type="ARBA" id="ARBA00022692"/>
    </source>
</evidence>
<dbReference type="GeneID" id="14918745"/>
<feature type="coiled-coil region" evidence="5">
    <location>
        <begin position="311"/>
        <end position="370"/>
    </location>
</feature>
<evidence type="ECO:0000256" key="4">
    <source>
        <dbReference type="ARBA" id="ARBA00023136"/>
    </source>
</evidence>
<dbReference type="STRING" id="1257118.L8GXN1"/>
<dbReference type="PANTHER" id="PTHR12911">
    <property type="entry name" value="SAD1/UNC-84-LIKE PROTEIN-RELATED"/>
    <property type="match status" value="1"/>
</dbReference>
<dbReference type="GO" id="GO:0043495">
    <property type="term" value="F:protein-membrane adaptor activity"/>
    <property type="evidence" value="ECO:0007669"/>
    <property type="project" value="TreeGrafter"/>
</dbReference>
<dbReference type="InterPro" id="IPR045119">
    <property type="entry name" value="SUN1-5"/>
</dbReference>
<dbReference type="InterPro" id="IPR012919">
    <property type="entry name" value="SUN_dom"/>
</dbReference>
<evidence type="ECO:0000256" key="1">
    <source>
        <dbReference type="ARBA" id="ARBA00004370"/>
    </source>
</evidence>
<keyword evidence="9" id="KW-1185">Reference proteome</keyword>
<dbReference type="PANTHER" id="PTHR12911:SF8">
    <property type="entry name" value="KLAROID PROTEIN-RELATED"/>
    <property type="match status" value="1"/>
</dbReference>
<evidence type="ECO:0000256" key="5">
    <source>
        <dbReference type="SAM" id="Coils"/>
    </source>
</evidence>
<evidence type="ECO:0000256" key="3">
    <source>
        <dbReference type="ARBA" id="ARBA00022989"/>
    </source>
</evidence>
<feature type="domain" description="SUN" evidence="7">
    <location>
        <begin position="435"/>
        <end position="600"/>
    </location>
</feature>
<protein>
    <submittedName>
        <fullName evidence="8">Sad1 / UNClike C-terminal domain containing protein</fullName>
    </submittedName>
</protein>
<keyword evidence="4 6" id="KW-0472">Membrane</keyword>
<dbReference type="Gene3D" id="2.60.120.260">
    <property type="entry name" value="Galactose-binding domain-like"/>
    <property type="match status" value="1"/>
</dbReference>
<organism evidence="8 9">
    <name type="scientific">Acanthamoeba castellanii (strain ATCC 30010 / Neff)</name>
    <dbReference type="NCBI Taxonomy" id="1257118"/>
    <lineage>
        <taxon>Eukaryota</taxon>
        <taxon>Amoebozoa</taxon>
        <taxon>Discosea</taxon>
        <taxon>Longamoebia</taxon>
        <taxon>Centramoebida</taxon>
        <taxon>Acanthamoebidae</taxon>
        <taxon>Acanthamoeba</taxon>
    </lineage>
</organism>
<keyword evidence="2 6" id="KW-0812">Transmembrane</keyword>
<evidence type="ECO:0000313" key="8">
    <source>
        <dbReference type="EMBL" id="ELR18014.1"/>
    </source>
</evidence>
<keyword evidence="3 6" id="KW-1133">Transmembrane helix</keyword>